<accession>A0A4D9DRM6</accession>
<reference evidence="2 3" key="2">
    <citation type="submission" date="2019-04" db="EMBL/GenBank/DDBJ databases">
        <title>The genome sequence of big-headed turtle.</title>
        <authorList>
            <person name="Gong S."/>
        </authorList>
    </citation>
    <scope>NUCLEOTIDE SEQUENCE [LARGE SCALE GENOMIC DNA]</scope>
    <source>
        <strain evidence="2">DO16091913</strain>
        <tissue evidence="2">Muscle</tissue>
    </source>
</reference>
<dbReference type="EMBL" id="QXTE01000485">
    <property type="protein sequence ID" value="TFJ97513.1"/>
    <property type="molecule type" value="Genomic_DNA"/>
</dbReference>
<reference evidence="2 3" key="1">
    <citation type="submission" date="2019-04" db="EMBL/GenBank/DDBJ databases">
        <title>Draft genome of the big-headed turtle Platysternon megacephalum.</title>
        <authorList>
            <person name="Gong S."/>
        </authorList>
    </citation>
    <scope>NUCLEOTIDE SEQUENCE [LARGE SCALE GENOMIC DNA]</scope>
    <source>
        <strain evidence="2">DO16091913</strain>
        <tissue evidence="2">Muscle</tissue>
    </source>
</reference>
<keyword evidence="3" id="KW-1185">Reference proteome</keyword>
<dbReference type="PANTHER" id="PTHR21007">
    <property type="entry name" value="LIVER EXPRESSED ANTIMICROBIAL PEPTIDE 2"/>
    <property type="match status" value="1"/>
</dbReference>
<gene>
    <name evidence="2" type="ORF">DR999_PMT20641</name>
</gene>
<protein>
    <submittedName>
        <fullName evidence="2">Dynein heavy chain 2, axonemal</fullName>
    </submittedName>
</protein>
<keyword evidence="1" id="KW-0732">Signal</keyword>
<evidence type="ECO:0000256" key="1">
    <source>
        <dbReference type="SAM" id="SignalP"/>
    </source>
</evidence>
<evidence type="ECO:0000313" key="3">
    <source>
        <dbReference type="Proteomes" id="UP000297703"/>
    </source>
</evidence>
<sequence>MPPSTTVNRGSMASGLPSVLCGAGTRRALLICVLLLLLSSWQGTSGPAGSRILLSATASQVSSPPAILKSGPDEGPAHCRAVRMTPFWRMVGSKPLGAYCRHGLECSTKMCRNGHCAPPQYEC</sequence>
<dbReference type="Proteomes" id="UP000297703">
    <property type="component" value="Unassembled WGS sequence"/>
</dbReference>
<dbReference type="Pfam" id="PF07359">
    <property type="entry name" value="LEAP-2"/>
    <property type="match status" value="1"/>
</dbReference>
<feature type="signal peptide" evidence="1">
    <location>
        <begin position="1"/>
        <end position="43"/>
    </location>
</feature>
<dbReference type="PANTHER" id="PTHR21007:SF5">
    <property type="entry name" value="LIVER-EXPRESSED ANTIMICROBIAL PEPTIDE 2"/>
    <property type="match status" value="1"/>
</dbReference>
<comment type="caution">
    <text evidence="2">The sequence shown here is derived from an EMBL/GenBank/DDBJ whole genome shotgun (WGS) entry which is preliminary data.</text>
</comment>
<feature type="chain" id="PRO_5020035529" evidence="1">
    <location>
        <begin position="44"/>
        <end position="123"/>
    </location>
</feature>
<dbReference type="InterPro" id="IPR009955">
    <property type="entry name" value="LEAP-2"/>
</dbReference>
<dbReference type="GO" id="GO:0061844">
    <property type="term" value="P:antimicrobial humoral immune response mediated by antimicrobial peptide"/>
    <property type="evidence" value="ECO:0007669"/>
    <property type="project" value="TreeGrafter"/>
</dbReference>
<dbReference type="Gene3D" id="4.10.40.50">
    <property type="match status" value="1"/>
</dbReference>
<name>A0A4D9DRM6_9SAUR</name>
<organism evidence="2 3">
    <name type="scientific">Platysternon megacephalum</name>
    <name type="common">big-headed turtle</name>
    <dbReference type="NCBI Taxonomy" id="55544"/>
    <lineage>
        <taxon>Eukaryota</taxon>
        <taxon>Metazoa</taxon>
        <taxon>Chordata</taxon>
        <taxon>Craniata</taxon>
        <taxon>Vertebrata</taxon>
        <taxon>Euteleostomi</taxon>
        <taxon>Archelosauria</taxon>
        <taxon>Testudinata</taxon>
        <taxon>Testudines</taxon>
        <taxon>Cryptodira</taxon>
        <taxon>Durocryptodira</taxon>
        <taxon>Testudinoidea</taxon>
        <taxon>Platysternidae</taxon>
        <taxon>Platysternon</taxon>
    </lineage>
</organism>
<dbReference type="GO" id="GO:0042742">
    <property type="term" value="P:defense response to bacterium"/>
    <property type="evidence" value="ECO:0007669"/>
    <property type="project" value="InterPro"/>
</dbReference>
<dbReference type="OrthoDB" id="9450163at2759"/>
<proteinExistence type="predicted"/>
<evidence type="ECO:0000313" key="2">
    <source>
        <dbReference type="EMBL" id="TFJ97513.1"/>
    </source>
</evidence>
<dbReference type="AlphaFoldDB" id="A0A4D9DRM6"/>